<keyword evidence="4 6" id="KW-1133">Transmembrane helix</keyword>
<keyword evidence="5 6" id="KW-0472">Membrane</keyword>
<feature type="transmembrane region" description="Helical" evidence="6">
    <location>
        <begin position="9"/>
        <end position="30"/>
    </location>
</feature>
<sequence length="364" mass="41853">MKKEPHKYILAFLVIIVLLIISILIGMNYLHKPYIVKAEGNVRLNQSTYLTSLTYGSIESLNKAEGEWVEKDEIILTVSDGKENLQVKYLDEQIINLEEQKTYLTRYVEGLKKQTLTVKEEENLAYYGKLKYYLDAVEEENKQKLSVIQKITSYKERIQSEVNSEMSEEYQSQLEQLELQRDSQPPSQNIYYQLSSEAGIETNRIQQEILELKKQIDIVTTQNDLYEVKAQESGRIHYLAPVEIGVPLDPNQVFGEIQNDGDIEIESYIPSHDRHKVSLGDEVRIIVHGSNAIQNGSLDGEIQTIDNGVTTSSDGKNSYYVAKINPTTNKKKNIELHHGIPVEVQVVYNKETYLMWMLNLLKFT</sequence>
<evidence type="ECO:0000256" key="6">
    <source>
        <dbReference type="SAM" id="Phobius"/>
    </source>
</evidence>
<protein>
    <submittedName>
        <fullName evidence="8">HlyD family efflux transporter periplasmic adaptor subunit</fullName>
    </submittedName>
</protein>
<evidence type="ECO:0000313" key="9">
    <source>
        <dbReference type="Proteomes" id="UP000515928"/>
    </source>
</evidence>
<dbReference type="RefSeq" id="WP_187534695.1">
    <property type="nucleotide sequence ID" value="NZ_CP060715.1"/>
</dbReference>
<dbReference type="GO" id="GO:0016020">
    <property type="term" value="C:membrane"/>
    <property type="evidence" value="ECO:0007669"/>
    <property type="project" value="UniProtKB-SubCell"/>
</dbReference>
<name>A0A7G9S0X0_9FIRM</name>
<keyword evidence="3 6" id="KW-0812">Transmembrane</keyword>
<keyword evidence="9" id="KW-1185">Reference proteome</keyword>
<dbReference type="Proteomes" id="UP000515928">
    <property type="component" value="Chromosome"/>
</dbReference>
<dbReference type="AlphaFoldDB" id="A0A7G9S0X0"/>
<evidence type="ECO:0000256" key="5">
    <source>
        <dbReference type="ARBA" id="ARBA00023136"/>
    </source>
</evidence>
<evidence type="ECO:0000256" key="3">
    <source>
        <dbReference type="ARBA" id="ARBA00022692"/>
    </source>
</evidence>
<comment type="subcellular location">
    <subcellularLocation>
        <location evidence="1">Membrane</location>
        <topology evidence="1">Single-pass membrane protein</topology>
    </subcellularLocation>
</comment>
<dbReference type="PANTHER" id="PTHR30386">
    <property type="entry name" value="MEMBRANE FUSION SUBUNIT OF EMRAB-TOLC MULTIDRUG EFFLUX PUMP"/>
    <property type="match status" value="1"/>
</dbReference>
<evidence type="ECO:0000256" key="1">
    <source>
        <dbReference type="ARBA" id="ARBA00004167"/>
    </source>
</evidence>
<feature type="domain" description="AprE-like beta-barrel" evidence="7">
    <location>
        <begin position="265"/>
        <end position="347"/>
    </location>
</feature>
<accession>A0A7G9S0X0</accession>
<gene>
    <name evidence="8" type="ORF">H9L01_03800</name>
</gene>
<proteinExistence type="inferred from homology"/>
<dbReference type="InterPro" id="IPR058982">
    <property type="entry name" value="Beta-barrel_AprE"/>
</dbReference>
<evidence type="ECO:0000256" key="4">
    <source>
        <dbReference type="ARBA" id="ARBA00022989"/>
    </source>
</evidence>
<evidence type="ECO:0000259" key="7">
    <source>
        <dbReference type="Pfam" id="PF26002"/>
    </source>
</evidence>
<dbReference type="Pfam" id="PF26002">
    <property type="entry name" value="Beta-barrel_AprE"/>
    <property type="match status" value="1"/>
</dbReference>
<dbReference type="EMBL" id="CP060715">
    <property type="protein sequence ID" value="QNN61495.1"/>
    <property type="molecule type" value="Genomic_DNA"/>
</dbReference>
<dbReference type="PANTHER" id="PTHR30386:SF26">
    <property type="entry name" value="TRANSPORT PROTEIN COMB"/>
    <property type="match status" value="1"/>
</dbReference>
<dbReference type="KEGG" id="eio:H9L01_03800"/>
<reference evidence="8 9" key="1">
    <citation type="submission" date="2020-08" db="EMBL/GenBank/DDBJ databases">
        <title>Genome sequence of Erysipelothrix inopinata DSM 15511T.</title>
        <authorList>
            <person name="Hyun D.-W."/>
            <person name="Bae J.-W."/>
        </authorList>
    </citation>
    <scope>NUCLEOTIDE SEQUENCE [LARGE SCALE GENOMIC DNA]</scope>
    <source>
        <strain evidence="8 9">DSM 15511</strain>
    </source>
</reference>
<organism evidence="8 9">
    <name type="scientific">Erysipelothrix inopinata</name>
    <dbReference type="NCBI Taxonomy" id="225084"/>
    <lineage>
        <taxon>Bacteria</taxon>
        <taxon>Bacillati</taxon>
        <taxon>Bacillota</taxon>
        <taxon>Erysipelotrichia</taxon>
        <taxon>Erysipelotrichales</taxon>
        <taxon>Erysipelotrichaceae</taxon>
        <taxon>Erysipelothrix</taxon>
    </lineage>
</organism>
<dbReference type="InterPro" id="IPR050739">
    <property type="entry name" value="MFP"/>
</dbReference>
<evidence type="ECO:0000313" key="8">
    <source>
        <dbReference type="EMBL" id="QNN61495.1"/>
    </source>
</evidence>
<comment type="similarity">
    <text evidence="2">Belongs to the membrane fusion protein (MFP) (TC 8.A.1) family.</text>
</comment>
<evidence type="ECO:0000256" key="2">
    <source>
        <dbReference type="ARBA" id="ARBA00009477"/>
    </source>
</evidence>